<dbReference type="InterPro" id="IPR036388">
    <property type="entry name" value="WH-like_DNA-bd_sf"/>
</dbReference>
<dbReference type="InterPro" id="IPR058031">
    <property type="entry name" value="AAA_lid_NorR"/>
</dbReference>
<dbReference type="SUPFAM" id="SSF55785">
    <property type="entry name" value="PYP-like sensor domain (PAS domain)"/>
    <property type="match status" value="1"/>
</dbReference>
<dbReference type="Pfam" id="PF13188">
    <property type="entry name" value="PAS_8"/>
    <property type="match status" value="1"/>
</dbReference>
<dbReference type="InterPro" id="IPR025943">
    <property type="entry name" value="Sigma_54_int_dom_ATP-bd_2"/>
</dbReference>
<keyword evidence="4" id="KW-0238">DNA-binding</keyword>
<dbReference type="Proteomes" id="UP001205748">
    <property type="component" value="Unassembled WGS sequence"/>
</dbReference>
<dbReference type="GO" id="GO:0006355">
    <property type="term" value="P:regulation of DNA-templated transcription"/>
    <property type="evidence" value="ECO:0007669"/>
    <property type="project" value="InterPro"/>
</dbReference>
<dbReference type="CDD" id="cd00130">
    <property type="entry name" value="PAS"/>
    <property type="match status" value="1"/>
</dbReference>
<dbReference type="RefSeq" id="WP_257530681.1">
    <property type="nucleotide sequence ID" value="NZ_JANKAS010000005.1"/>
</dbReference>
<dbReference type="InterPro" id="IPR000014">
    <property type="entry name" value="PAS"/>
</dbReference>
<dbReference type="Gene3D" id="3.40.50.300">
    <property type="entry name" value="P-loop containing nucleotide triphosphate hydrolases"/>
    <property type="match status" value="1"/>
</dbReference>
<evidence type="ECO:0000259" key="6">
    <source>
        <dbReference type="PROSITE" id="PS50045"/>
    </source>
</evidence>
<gene>
    <name evidence="8" type="ORF">NSA47_07840</name>
</gene>
<keyword evidence="9" id="KW-1185">Reference proteome</keyword>
<dbReference type="PANTHER" id="PTHR32071">
    <property type="entry name" value="TRANSCRIPTIONAL REGULATORY PROTEIN"/>
    <property type="match status" value="1"/>
</dbReference>
<dbReference type="CDD" id="cd00009">
    <property type="entry name" value="AAA"/>
    <property type="match status" value="1"/>
</dbReference>
<dbReference type="Pfam" id="PF25601">
    <property type="entry name" value="AAA_lid_14"/>
    <property type="match status" value="1"/>
</dbReference>
<keyword evidence="3" id="KW-0805">Transcription regulation</keyword>
<dbReference type="NCBIfam" id="TIGR00229">
    <property type="entry name" value="sensory_box"/>
    <property type="match status" value="1"/>
</dbReference>
<dbReference type="SMART" id="SM00091">
    <property type="entry name" value="PAS"/>
    <property type="match status" value="1"/>
</dbReference>
<dbReference type="PANTHER" id="PTHR32071:SF57">
    <property type="entry name" value="C4-DICARBOXYLATE TRANSPORT TRANSCRIPTIONAL REGULATORY PROTEIN DCTD"/>
    <property type="match status" value="1"/>
</dbReference>
<sequence length="682" mass="77936">MREKKKMAMVTVDFHANIVLSQQLREAFGDQVEVVPVLLHDCDVIDTEGMDLIVCSSELIEKSVRAKINQEVPLVSVKRTINVMNVLELFSLDREEKVLLVSNLPSIAQETIKLLKELGIEHVEFVPHYPGYNGPVYDIAVTAGGKHLVPQGVKRIIDIGLRVIDTSSIIEIFLKLDLPTKELHILSEKYSKEMIHLNAYHNEMNNMLKAMFQVSNDGIAALDTEGSIFFYNHKFAELIGYKGRRLIFRNIMDLIEDESIIDILLDVQDRNHEIVNIHRKEIILNKRLLYQGNKLRGHVIGIQELLYIQNLEKEVRKKLVDKGFIAKYDFKDLVGNSEELQNKIALAKKIASKDLTVLIQGEDGTGKEIFANGIHNCSKRKNETFVAVNMAALSENLVESELFGYEGGSFTGAAKRGKAGFFEQAHGGTIFIDEIGDASSKIQMSLLRVLQEKSIIRVGGSKIIPIDVRVIAATNQDLYDLVLKGKFRKDLYYRLKVLHFKVPTLRERIEDIPSLAQYFFEKLNSNKYLSDEVIQAFNHYSWPGNIRELENLIYYLDSIVEKQRVTLRDLPEELIAQLTPFNELPQWEGEHASKNLFFVEKMDVYIEILKILERANRLDLKIGRNKITEILKTKGLNFSTEQIRTKLNKLEELGLVDIGKTKQGTRINEKGKIFLKENECKN</sequence>
<dbReference type="FunFam" id="3.40.50.300:FF:000006">
    <property type="entry name" value="DNA-binding transcriptional regulator NtrC"/>
    <property type="match status" value="1"/>
</dbReference>
<dbReference type="SUPFAM" id="SSF52540">
    <property type="entry name" value="P-loop containing nucleoside triphosphate hydrolases"/>
    <property type="match status" value="1"/>
</dbReference>
<keyword evidence="1" id="KW-0547">Nucleotide-binding</keyword>
<evidence type="ECO:0000313" key="8">
    <source>
        <dbReference type="EMBL" id="MCR1898893.1"/>
    </source>
</evidence>
<evidence type="ECO:0000313" key="9">
    <source>
        <dbReference type="Proteomes" id="UP001205748"/>
    </source>
</evidence>
<feature type="domain" description="PAS" evidence="7">
    <location>
        <begin position="204"/>
        <end position="259"/>
    </location>
</feature>
<keyword evidence="5" id="KW-0804">Transcription</keyword>
<dbReference type="Gene3D" id="1.10.8.60">
    <property type="match status" value="1"/>
</dbReference>
<name>A0AAE3L3V0_9FIRM</name>
<protein>
    <submittedName>
        <fullName evidence="8">Sigma 54-interacting transcriptional regulator</fullName>
    </submittedName>
</protein>
<dbReference type="PROSITE" id="PS50045">
    <property type="entry name" value="SIGMA54_INTERACT_4"/>
    <property type="match status" value="1"/>
</dbReference>
<evidence type="ECO:0000256" key="5">
    <source>
        <dbReference type="ARBA" id="ARBA00023163"/>
    </source>
</evidence>
<evidence type="ECO:0000256" key="3">
    <source>
        <dbReference type="ARBA" id="ARBA00023015"/>
    </source>
</evidence>
<dbReference type="EMBL" id="JANKAS010000005">
    <property type="protein sequence ID" value="MCR1898893.1"/>
    <property type="molecule type" value="Genomic_DNA"/>
</dbReference>
<dbReference type="Pfam" id="PF00158">
    <property type="entry name" value="Sigma54_activat"/>
    <property type="match status" value="1"/>
</dbReference>
<keyword evidence="2" id="KW-0067">ATP-binding</keyword>
<dbReference type="InterPro" id="IPR027417">
    <property type="entry name" value="P-loop_NTPase"/>
</dbReference>
<dbReference type="InterPro" id="IPR013668">
    <property type="entry name" value="RNase_R_HTH_12"/>
</dbReference>
<dbReference type="PROSITE" id="PS00676">
    <property type="entry name" value="SIGMA54_INTERACT_2"/>
    <property type="match status" value="1"/>
</dbReference>
<evidence type="ECO:0000256" key="2">
    <source>
        <dbReference type="ARBA" id="ARBA00022840"/>
    </source>
</evidence>
<evidence type="ECO:0000256" key="1">
    <source>
        <dbReference type="ARBA" id="ARBA00022741"/>
    </source>
</evidence>
<organism evidence="8 9">
    <name type="scientific">Irregularibacter muris</name>
    <dbReference type="NCBI Taxonomy" id="1796619"/>
    <lineage>
        <taxon>Bacteria</taxon>
        <taxon>Bacillati</taxon>
        <taxon>Bacillota</taxon>
        <taxon>Clostridia</taxon>
        <taxon>Eubacteriales</taxon>
        <taxon>Eubacteriaceae</taxon>
        <taxon>Irregularibacter</taxon>
    </lineage>
</organism>
<dbReference type="AlphaFoldDB" id="A0AAE3L3V0"/>
<evidence type="ECO:0000259" key="7">
    <source>
        <dbReference type="PROSITE" id="PS50112"/>
    </source>
</evidence>
<dbReference type="Pfam" id="PF08461">
    <property type="entry name" value="WHD_RNase_R"/>
    <property type="match status" value="1"/>
</dbReference>
<dbReference type="GO" id="GO:0003677">
    <property type="term" value="F:DNA binding"/>
    <property type="evidence" value="ECO:0007669"/>
    <property type="project" value="UniProtKB-KW"/>
</dbReference>
<comment type="caution">
    <text evidence="8">The sequence shown here is derived from an EMBL/GenBank/DDBJ whole genome shotgun (WGS) entry which is preliminary data.</text>
</comment>
<accession>A0AAE3L3V0</accession>
<evidence type="ECO:0000256" key="4">
    <source>
        <dbReference type="ARBA" id="ARBA00023125"/>
    </source>
</evidence>
<dbReference type="SMART" id="SM00382">
    <property type="entry name" value="AAA"/>
    <property type="match status" value="1"/>
</dbReference>
<dbReference type="PROSITE" id="PS50112">
    <property type="entry name" value="PAS"/>
    <property type="match status" value="1"/>
</dbReference>
<dbReference type="InterPro" id="IPR025944">
    <property type="entry name" value="Sigma_54_int_dom_CS"/>
</dbReference>
<dbReference type="InterPro" id="IPR003593">
    <property type="entry name" value="AAA+_ATPase"/>
</dbReference>
<proteinExistence type="predicted"/>
<dbReference type="GO" id="GO:0005524">
    <property type="term" value="F:ATP binding"/>
    <property type="evidence" value="ECO:0007669"/>
    <property type="project" value="UniProtKB-KW"/>
</dbReference>
<dbReference type="InterPro" id="IPR035965">
    <property type="entry name" value="PAS-like_dom_sf"/>
</dbReference>
<dbReference type="InterPro" id="IPR002078">
    <property type="entry name" value="Sigma_54_int"/>
</dbReference>
<dbReference type="Gene3D" id="1.10.10.10">
    <property type="entry name" value="Winged helix-like DNA-binding domain superfamily/Winged helix DNA-binding domain"/>
    <property type="match status" value="1"/>
</dbReference>
<reference evidence="8" key="1">
    <citation type="submission" date="2022-07" db="EMBL/GenBank/DDBJ databases">
        <title>Enhanced cultured diversity of the mouse gut microbiota enables custom-made synthetic communities.</title>
        <authorList>
            <person name="Afrizal A."/>
        </authorList>
    </citation>
    <scope>NUCLEOTIDE SEQUENCE</scope>
    <source>
        <strain evidence="8">DSM 28593</strain>
    </source>
</reference>
<feature type="domain" description="Sigma-54 factor interaction" evidence="6">
    <location>
        <begin position="333"/>
        <end position="558"/>
    </location>
</feature>
<dbReference type="PROSITE" id="PS00688">
    <property type="entry name" value="SIGMA54_INTERACT_3"/>
    <property type="match status" value="1"/>
</dbReference>
<dbReference type="Gene3D" id="3.30.450.20">
    <property type="entry name" value="PAS domain"/>
    <property type="match status" value="1"/>
</dbReference>